<keyword evidence="1" id="KW-0472">Membrane</keyword>
<evidence type="ECO:0000313" key="3">
    <source>
        <dbReference type="Proteomes" id="UP000198757"/>
    </source>
</evidence>
<feature type="transmembrane region" description="Helical" evidence="1">
    <location>
        <begin position="73"/>
        <end position="91"/>
    </location>
</feature>
<name>A0A1G6N1X5_NIADE</name>
<keyword evidence="1" id="KW-1133">Transmembrane helix</keyword>
<feature type="transmembrane region" description="Helical" evidence="1">
    <location>
        <begin position="97"/>
        <end position="114"/>
    </location>
</feature>
<evidence type="ECO:0000313" key="2">
    <source>
        <dbReference type="EMBL" id="SDC61838.1"/>
    </source>
</evidence>
<protein>
    <submittedName>
        <fullName evidence="2">MerC mercury resistance protein</fullName>
    </submittedName>
</protein>
<feature type="transmembrane region" description="Helical" evidence="1">
    <location>
        <begin position="43"/>
        <end position="61"/>
    </location>
</feature>
<dbReference type="Proteomes" id="UP000198757">
    <property type="component" value="Unassembled WGS sequence"/>
</dbReference>
<sequence length="133" mass="15000">MRSKINWDALGISASVICAVHCAVLPLFMASLPLFGINIIENVAFELAMIALAFVIGVYSLRHGYKFHHHRKLPLLLFAAGILFLTLKQVYLQYHALLLVPAVILIISAHIVNYRYCRGHNHAHADDCDHDHY</sequence>
<feature type="transmembrane region" description="Helical" evidence="1">
    <location>
        <begin position="12"/>
        <end position="37"/>
    </location>
</feature>
<accession>A0A1G6N1X5</accession>
<reference evidence="3" key="1">
    <citation type="submission" date="2016-10" db="EMBL/GenBank/DDBJ databases">
        <authorList>
            <person name="Varghese N."/>
            <person name="Submissions S."/>
        </authorList>
    </citation>
    <scope>NUCLEOTIDE SEQUENCE [LARGE SCALE GENOMIC DNA]</scope>
    <source>
        <strain evidence="3">DSM 25811 / CCM 8410 / LMG 26954 / E90</strain>
    </source>
</reference>
<dbReference type="OrthoDB" id="5966279at2"/>
<gene>
    <name evidence="2" type="ORF">SAMN04487894_103121</name>
</gene>
<dbReference type="GO" id="GO:0015097">
    <property type="term" value="F:mercury ion transmembrane transporter activity"/>
    <property type="evidence" value="ECO:0007669"/>
    <property type="project" value="InterPro"/>
</dbReference>
<keyword evidence="3" id="KW-1185">Reference proteome</keyword>
<keyword evidence="1" id="KW-0812">Transmembrane</keyword>
<dbReference type="AlphaFoldDB" id="A0A1G6N1X5"/>
<dbReference type="RefSeq" id="WP_090389309.1">
    <property type="nucleotide sequence ID" value="NZ_FMZO01000003.1"/>
</dbReference>
<dbReference type="InterPro" id="IPR004891">
    <property type="entry name" value="Mercury-R_MerC"/>
</dbReference>
<dbReference type="GO" id="GO:0016020">
    <property type="term" value="C:membrane"/>
    <property type="evidence" value="ECO:0007669"/>
    <property type="project" value="InterPro"/>
</dbReference>
<evidence type="ECO:0000256" key="1">
    <source>
        <dbReference type="SAM" id="Phobius"/>
    </source>
</evidence>
<dbReference type="Pfam" id="PF03203">
    <property type="entry name" value="MerC"/>
    <property type="match status" value="1"/>
</dbReference>
<proteinExistence type="predicted"/>
<dbReference type="STRING" id="1285928.SAMN04487894_103121"/>
<organism evidence="2 3">
    <name type="scientific">Niabella drilacis (strain DSM 25811 / CCM 8410 / CCUG 62505 / LMG 26954 / E90)</name>
    <dbReference type="NCBI Taxonomy" id="1285928"/>
    <lineage>
        <taxon>Bacteria</taxon>
        <taxon>Pseudomonadati</taxon>
        <taxon>Bacteroidota</taxon>
        <taxon>Chitinophagia</taxon>
        <taxon>Chitinophagales</taxon>
        <taxon>Chitinophagaceae</taxon>
        <taxon>Niabella</taxon>
    </lineage>
</organism>
<dbReference type="EMBL" id="FMZO01000003">
    <property type="protein sequence ID" value="SDC61838.1"/>
    <property type="molecule type" value="Genomic_DNA"/>
</dbReference>